<keyword evidence="2" id="KW-0812">Transmembrane</keyword>
<comment type="subcellular location">
    <subcellularLocation>
        <location evidence="1">Membrane</location>
        <topology evidence="1">Single-pass membrane protein</topology>
    </subcellularLocation>
</comment>
<evidence type="ECO:0000313" key="5">
    <source>
        <dbReference type="EMBL" id="MFC5006044.1"/>
    </source>
</evidence>
<proteinExistence type="predicted"/>
<accession>A0ABV9WDB2</accession>
<dbReference type="Proteomes" id="UP001595912">
    <property type="component" value="Unassembled WGS sequence"/>
</dbReference>
<keyword evidence="3" id="KW-1133">Transmembrane helix</keyword>
<name>A0ABV9WDB2_9ACTN</name>
<reference evidence="6" key="1">
    <citation type="journal article" date="2019" name="Int. J. Syst. Evol. Microbiol.">
        <title>The Global Catalogue of Microorganisms (GCM) 10K type strain sequencing project: providing services to taxonomists for standard genome sequencing and annotation.</title>
        <authorList>
            <consortium name="The Broad Institute Genomics Platform"/>
            <consortium name="The Broad Institute Genome Sequencing Center for Infectious Disease"/>
            <person name="Wu L."/>
            <person name="Ma J."/>
        </authorList>
    </citation>
    <scope>NUCLEOTIDE SEQUENCE [LARGE SCALE GENOMIC DNA]</scope>
    <source>
        <strain evidence="6">CGMCC 4.7152</strain>
    </source>
</reference>
<dbReference type="RefSeq" id="WP_380126638.1">
    <property type="nucleotide sequence ID" value="NZ_JBHSIU010000089.1"/>
</dbReference>
<comment type="caution">
    <text evidence="5">The sequence shown here is derived from an EMBL/GenBank/DDBJ whole genome shotgun (WGS) entry which is preliminary data.</text>
</comment>
<organism evidence="5 6">
    <name type="scientific">Dactylosporangium cerinum</name>
    <dbReference type="NCBI Taxonomy" id="1434730"/>
    <lineage>
        <taxon>Bacteria</taxon>
        <taxon>Bacillati</taxon>
        <taxon>Actinomycetota</taxon>
        <taxon>Actinomycetes</taxon>
        <taxon>Micromonosporales</taxon>
        <taxon>Micromonosporaceae</taxon>
        <taxon>Dactylosporangium</taxon>
    </lineage>
</organism>
<dbReference type="InterPro" id="IPR007343">
    <property type="entry name" value="Uncharacterised_pept_Zn_put"/>
</dbReference>
<keyword evidence="4" id="KW-0472">Membrane</keyword>
<evidence type="ECO:0000256" key="4">
    <source>
        <dbReference type="ARBA" id="ARBA00023136"/>
    </source>
</evidence>
<protein>
    <submittedName>
        <fullName evidence="5">Neutral zinc metallopeptidase</fullName>
    </submittedName>
</protein>
<evidence type="ECO:0000256" key="3">
    <source>
        <dbReference type="ARBA" id="ARBA00022989"/>
    </source>
</evidence>
<evidence type="ECO:0000256" key="1">
    <source>
        <dbReference type="ARBA" id="ARBA00004167"/>
    </source>
</evidence>
<gene>
    <name evidence="5" type="ORF">ACFPIJ_50510</name>
</gene>
<dbReference type="EMBL" id="JBHSIU010000089">
    <property type="protein sequence ID" value="MFC5006044.1"/>
    <property type="molecule type" value="Genomic_DNA"/>
</dbReference>
<evidence type="ECO:0000313" key="6">
    <source>
        <dbReference type="Proteomes" id="UP001595912"/>
    </source>
</evidence>
<dbReference type="Pfam" id="PF04228">
    <property type="entry name" value="Zn_peptidase"/>
    <property type="match status" value="1"/>
</dbReference>
<dbReference type="PANTHER" id="PTHR30168">
    <property type="entry name" value="PUTATIVE MEMBRANE PROTEIN YPFJ"/>
    <property type="match status" value="1"/>
</dbReference>
<evidence type="ECO:0000256" key="2">
    <source>
        <dbReference type="ARBA" id="ARBA00022692"/>
    </source>
</evidence>
<dbReference type="PANTHER" id="PTHR30168:SF0">
    <property type="entry name" value="INNER MEMBRANE PROTEIN"/>
    <property type="match status" value="1"/>
</dbReference>
<keyword evidence="6" id="KW-1185">Reference proteome</keyword>
<sequence length="232" mass="25267">MSQLDTAAQYLAAVMDSADNMWTAWFKQVGLQEPMISYRIVRPGSTYVSKCTDPYGRSTVVNTDFPNAFFCALDVVSKNGRTYNGTIVLPLNTFLKMWDGNIFDKQSKRPGDFAAATIVAHEFGHHIANELQMQGAFRIPTTPPNAELEADCFSGVWARTVYKEGLLEPGDVEEAINALSVSGDLNVNSPDHHGTPKQRVSAWQIGYYGSKANPVPAAPGNCMVAFGGNVPV</sequence>